<dbReference type="OrthoDB" id="10250284at2759"/>
<dbReference type="InterPro" id="IPR055429">
    <property type="entry name" value="TRAPPC13_M"/>
</dbReference>
<sequence length="724" mass="77725">MDGSGQLLSLKVMRVSRPSLGSAWEPFYSSSPSLSAHSTASITSLQGKTPLPGHPKTLRDLTHITELLTLPSSFGAIQLGETFSSCLSVNNDAHVDVEGVTVRVEMQTASSKSVLVEFGGPEYRLGVGQSLERVVSHEIKELGQHVLGCTVTYRMPPGMRPPPGQSTDPQVPGVQSFRKFYKFAVTNPLSVKTKVHTPRSPTALLSSEERDKVFLEVHIQNLTQDAMWLERMQFECVDGWQVQDVNILDNTAAGSKEYLFSGSTALMQPQDIRQYIYILSPKVVPTFPATHAPGTILALGRLDISWRSSYGEPGRLLTSTLSRRIPLIQAPTHPQTPPAGSLSAVKQPPSAIPLHLQRSNTVSGSPSRSQSPSLHQRAQSPPINPPGPAPYRPGSPFRGRPASVGSPARSQTQSPGPSAPATTFAPTVQRLPEDVDIDLVVTSIPRDSLTIDKPFDISFKITAQAPVPTARPNEPRRQRIISLVVQHAQPPKQLGVAAAVASAVATSTGPPQGTWSPRLPSSGFSTPSPYATPLRGDFHDTLAQRLLVASPRQMHADGAESDGGETPGPNMHAAGRVYDLPPPELRTQPGAEPTSKPGPSDGIVFLGTSALFLPPLRFPVPNPPLHEPGHARGVSSSTDSSVESENEDMPLVPDRLKVTAAQEFELSYLPLKSGFLNVGGLRVLLVEDRLADDGDDGDGALGLPIEPRILKEWDVVAELWVKSS</sequence>
<accession>A0A5C2SS08</accession>
<gene>
    <name evidence="4" type="ORF">L227DRAFT_517194</name>
</gene>
<dbReference type="PANTHER" id="PTHR13134">
    <property type="entry name" value="TRAFFICKING PROTEIN PARTICLE COMPLEX SUBUNIT 13"/>
    <property type="match status" value="1"/>
</dbReference>
<dbReference type="InterPro" id="IPR055427">
    <property type="entry name" value="TRAPPC13_N"/>
</dbReference>
<reference evidence="4" key="1">
    <citation type="journal article" date="2018" name="Genome Biol. Evol.">
        <title>Genomics and development of Lentinus tigrinus, a white-rot wood-decaying mushroom with dimorphic fruiting bodies.</title>
        <authorList>
            <person name="Wu B."/>
            <person name="Xu Z."/>
            <person name="Knudson A."/>
            <person name="Carlson A."/>
            <person name="Chen N."/>
            <person name="Kovaka S."/>
            <person name="LaButti K."/>
            <person name="Lipzen A."/>
            <person name="Pennachio C."/>
            <person name="Riley R."/>
            <person name="Schakwitz W."/>
            <person name="Umezawa K."/>
            <person name="Ohm R.A."/>
            <person name="Grigoriev I.V."/>
            <person name="Nagy L.G."/>
            <person name="Gibbons J."/>
            <person name="Hibbett D."/>
        </authorList>
    </citation>
    <scope>NUCLEOTIDE SEQUENCE [LARGE SCALE GENOMIC DNA]</scope>
    <source>
        <strain evidence="4">ALCF2SS1-6</strain>
    </source>
</reference>
<dbReference type="InterPro" id="IPR010378">
    <property type="entry name" value="TRAPPC13"/>
</dbReference>
<protein>
    <submittedName>
        <fullName evidence="4">DUF974-domain-containing protein</fullName>
    </submittedName>
</protein>
<organism evidence="4 5">
    <name type="scientific">Lentinus tigrinus ALCF2SS1-6</name>
    <dbReference type="NCBI Taxonomy" id="1328759"/>
    <lineage>
        <taxon>Eukaryota</taxon>
        <taxon>Fungi</taxon>
        <taxon>Dikarya</taxon>
        <taxon>Basidiomycota</taxon>
        <taxon>Agaricomycotina</taxon>
        <taxon>Agaricomycetes</taxon>
        <taxon>Polyporales</taxon>
        <taxon>Polyporaceae</taxon>
        <taxon>Lentinus</taxon>
    </lineage>
</organism>
<dbReference type="STRING" id="1328759.A0A5C2SS08"/>
<evidence type="ECO:0000259" key="2">
    <source>
        <dbReference type="Pfam" id="PF06159"/>
    </source>
</evidence>
<evidence type="ECO:0000259" key="3">
    <source>
        <dbReference type="Pfam" id="PF23647"/>
    </source>
</evidence>
<dbReference type="PANTHER" id="PTHR13134:SF3">
    <property type="entry name" value="TRAFFICKING PROTEIN PARTICLE COMPLEX SUBUNIT 13"/>
    <property type="match status" value="1"/>
</dbReference>
<dbReference type="Pfam" id="PF06159">
    <property type="entry name" value="TRAPPC13_N"/>
    <property type="match status" value="1"/>
</dbReference>
<dbReference type="Proteomes" id="UP000313359">
    <property type="component" value="Unassembled WGS sequence"/>
</dbReference>
<dbReference type="AlphaFoldDB" id="A0A5C2SS08"/>
<feature type="region of interest" description="Disordered" evidence="1">
    <location>
        <begin position="621"/>
        <end position="649"/>
    </location>
</feature>
<feature type="domain" description="Trafficking protein particle complex subunit 13 N-terminal" evidence="2">
    <location>
        <begin position="6"/>
        <end position="185"/>
    </location>
</feature>
<feature type="region of interest" description="Disordered" evidence="1">
    <location>
        <begin position="553"/>
        <end position="601"/>
    </location>
</feature>
<dbReference type="EMBL" id="ML122251">
    <property type="protein sequence ID" value="RPD65869.1"/>
    <property type="molecule type" value="Genomic_DNA"/>
</dbReference>
<evidence type="ECO:0000313" key="5">
    <source>
        <dbReference type="Proteomes" id="UP000313359"/>
    </source>
</evidence>
<evidence type="ECO:0000256" key="1">
    <source>
        <dbReference type="SAM" id="MobiDB-lite"/>
    </source>
</evidence>
<feature type="domain" description="Trafficking protein particle complex subunit 13 middle" evidence="3">
    <location>
        <begin position="189"/>
        <end position="326"/>
    </location>
</feature>
<evidence type="ECO:0000313" key="4">
    <source>
        <dbReference type="EMBL" id="RPD65869.1"/>
    </source>
</evidence>
<feature type="compositionally biased region" description="Pro residues" evidence="1">
    <location>
        <begin position="382"/>
        <end position="393"/>
    </location>
</feature>
<feature type="compositionally biased region" description="Low complexity" evidence="1">
    <location>
        <begin position="363"/>
        <end position="373"/>
    </location>
</feature>
<keyword evidence="5" id="KW-1185">Reference proteome</keyword>
<name>A0A5C2SS08_9APHY</name>
<feature type="compositionally biased region" description="Polar residues" evidence="1">
    <location>
        <begin position="408"/>
        <end position="426"/>
    </location>
</feature>
<dbReference type="Pfam" id="PF23647">
    <property type="entry name" value="TRAPPC13_M"/>
    <property type="match status" value="1"/>
</dbReference>
<dbReference type="GO" id="GO:1990072">
    <property type="term" value="C:TRAPPIII protein complex"/>
    <property type="evidence" value="ECO:0007669"/>
    <property type="project" value="TreeGrafter"/>
</dbReference>
<proteinExistence type="predicted"/>
<feature type="region of interest" description="Disordered" evidence="1">
    <location>
        <begin position="357"/>
        <end position="429"/>
    </location>
</feature>